<evidence type="ECO:0000259" key="2">
    <source>
        <dbReference type="Pfam" id="PF12697"/>
    </source>
</evidence>
<organism evidence="3 4">
    <name type="scientific">Rubrivirga marina</name>
    <dbReference type="NCBI Taxonomy" id="1196024"/>
    <lineage>
        <taxon>Bacteria</taxon>
        <taxon>Pseudomonadati</taxon>
        <taxon>Rhodothermota</taxon>
        <taxon>Rhodothermia</taxon>
        <taxon>Rhodothermales</taxon>
        <taxon>Rubricoccaceae</taxon>
        <taxon>Rubrivirga</taxon>
    </lineage>
</organism>
<feature type="domain" description="AB hydrolase-1" evidence="2">
    <location>
        <begin position="20"/>
        <end position="257"/>
    </location>
</feature>
<sequence>MSDVRARFNVTESGRGRRPVVFAHGFGCDQTMWREVAPAFEAGHRVVLFDFIGAGDSDTSAYDAERYASLQGYADDVLDLCRGLDLDDAVFVGHSVSAMIGVLASLQDPDQFRSLVLIGPSPCYINDPPYEGGFERADIEGLLSMMEKNYGGWAQAMAPVIMKNPDRPALAAELEERFCATDPDIARDFAAVTFLSDNRDDLDRVTVPSLILQCSNDAIAPDSVGQYLRDHLPHSTFRKLRASGHCPHLSHPEETTAAIQDYLATGPGTSWRA</sequence>
<dbReference type="InterPro" id="IPR000073">
    <property type="entry name" value="AB_hydrolase_1"/>
</dbReference>
<comment type="similarity">
    <text evidence="1">Belongs to the AB hydrolase superfamily.</text>
</comment>
<dbReference type="AlphaFoldDB" id="A0A271IVG4"/>
<dbReference type="RefSeq" id="WP_095508873.1">
    <property type="nucleotide sequence ID" value="NZ_MQWD01000001.1"/>
</dbReference>
<comment type="caution">
    <text evidence="3">The sequence shown here is derived from an EMBL/GenBank/DDBJ whole genome shotgun (WGS) entry which is preliminary data.</text>
</comment>
<keyword evidence="4" id="KW-1185">Reference proteome</keyword>
<protein>
    <recommendedName>
        <fullName evidence="2">AB hydrolase-1 domain-containing protein</fullName>
    </recommendedName>
</protein>
<dbReference type="Gene3D" id="3.40.50.1820">
    <property type="entry name" value="alpha/beta hydrolase"/>
    <property type="match status" value="1"/>
</dbReference>
<gene>
    <name evidence="3" type="ORF">BSZ37_01660</name>
</gene>
<evidence type="ECO:0000256" key="1">
    <source>
        <dbReference type="ARBA" id="ARBA00008645"/>
    </source>
</evidence>
<reference evidence="3 4" key="1">
    <citation type="submission" date="2016-11" db="EMBL/GenBank/DDBJ databases">
        <title>Study of marine rhodopsin-containing bacteria.</title>
        <authorList>
            <person name="Yoshizawa S."/>
            <person name="Kumagai Y."/>
            <person name="Kogure K."/>
        </authorList>
    </citation>
    <scope>NUCLEOTIDE SEQUENCE [LARGE SCALE GENOMIC DNA]</scope>
    <source>
        <strain evidence="3 4">SAORIC-28</strain>
    </source>
</reference>
<name>A0A271IVG4_9BACT</name>
<evidence type="ECO:0000313" key="4">
    <source>
        <dbReference type="Proteomes" id="UP000216339"/>
    </source>
</evidence>
<evidence type="ECO:0000313" key="3">
    <source>
        <dbReference type="EMBL" id="PAP75236.1"/>
    </source>
</evidence>
<accession>A0A271IVG4</accession>
<dbReference type="PANTHER" id="PTHR43039">
    <property type="entry name" value="ESTERASE-RELATED"/>
    <property type="match status" value="1"/>
</dbReference>
<dbReference type="InterPro" id="IPR029058">
    <property type="entry name" value="AB_hydrolase_fold"/>
</dbReference>
<dbReference type="Proteomes" id="UP000216339">
    <property type="component" value="Unassembled WGS sequence"/>
</dbReference>
<proteinExistence type="inferred from homology"/>
<dbReference type="Pfam" id="PF12697">
    <property type="entry name" value="Abhydrolase_6"/>
    <property type="match status" value="1"/>
</dbReference>
<dbReference type="SUPFAM" id="SSF53474">
    <property type="entry name" value="alpha/beta-Hydrolases"/>
    <property type="match status" value="1"/>
</dbReference>
<dbReference type="OrthoDB" id="9780932at2"/>
<dbReference type="PRINTS" id="PR00111">
    <property type="entry name" value="ABHYDROLASE"/>
</dbReference>
<dbReference type="EMBL" id="MQWD01000001">
    <property type="protein sequence ID" value="PAP75236.1"/>
    <property type="molecule type" value="Genomic_DNA"/>
</dbReference>